<feature type="compositionally biased region" description="Basic and acidic residues" evidence="1">
    <location>
        <begin position="113"/>
        <end position="130"/>
    </location>
</feature>
<feature type="region of interest" description="Disordered" evidence="1">
    <location>
        <begin position="61"/>
        <end position="171"/>
    </location>
</feature>
<feature type="compositionally biased region" description="Basic residues" evidence="1">
    <location>
        <begin position="138"/>
        <end position="147"/>
    </location>
</feature>
<gene>
    <name evidence="2" type="ORF">TRIUR3_25746</name>
</gene>
<proteinExistence type="predicted"/>
<evidence type="ECO:0000313" key="2">
    <source>
        <dbReference type="EMBL" id="EMS59158.1"/>
    </source>
</evidence>
<dbReference type="AlphaFoldDB" id="M7Z7J4"/>
<organism evidence="2">
    <name type="scientific">Triticum urartu</name>
    <name type="common">Red wild einkorn</name>
    <name type="synonym">Crithodium urartu</name>
    <dbReference type="NCBI Taxonomy" id="4572"/>
    <lineage>
        <taxon>Eukaryota</taxon>
        <taxon>Viridiplantae</taxon>
        <taxon>Streptophyta</taxon>
        <taxon>Embryophyta</taxon>
        <taxon>Tracheophyta</taxon>
        <taxon>Spermatophyta</taxon>
        <taxon>Magnoliopsida</taxon>
        <taxon>Liliopsida</taxon>
        <taxon>Poales</taxon>
        <taxon>Poaceae</taxon>
        <taxon>BOP clade</taxon>
        <taxon>Pooideae</taxon>
        <taxon>Triticodae</taxon>
        <taxon>Triticeae</taxon>
        <taxon>Triticinae</taxon>
        <taxon>Triticum</taxon>
    </lineage>
</organism>
<protein>
    <submittedName>
        <fullName evidence="2">Uncharacterized protein</fullName>
    </submittedName>
</protein>
<sequence>MVQTYGASHTTHAFIRGHHLGVIPSKRANETVRVRCNVEEVDVHGALWEVVVLSVIGDHRDGSGSTGSASEDKQEHGGATTASEAWGRPSAAPETGNGWIQGSLAAGTASGDPRPRRLDAGHRRRLEGAEKGGPAGTRSRRRPTSRRRATESSAEGNLRRQGSDAKHQGAAMAVPWVAKGVGRRRSAPAWHVKTRVRQRQTRYGVTGQLVLAGVGGRRYGKAVTKQEGGNHGMAAA</sequence>
<reference evidence="2" key="1">
    <citation type="journal article" date="2013" name="Nature">
        <title>Draft genome of the wheat A-genome progenitor Triticum urartu.</title>
        <authorList>
            <person name="Ling H.Q."/>
            <person name="Zhao S."/>
            <person name="Liu D."/>
            <person name="Wang J."/>
            <person name="Sun H."/>
            <person name="Zhang C."/>
            <person name="Fan H."/>
            <person name="Li D."/>
            <person name="Dong L."/>
            <person name="Tao Y."/>
            <person name="Gao C."/>
            <person name="Wu H."/>
            <person name="Li Y."/>
            <person name="Cui Y."/>
            <person name="Guo X."/>
            <person name="Zheng S."/>
            <person name="Wang B."/>
            <person name="Yu K."/>
            <person name="Liang Q."/>
            <person name="Yang W."/>
            <person name="Lou X."/>
            <person name="Chen J."/>
            <person name="Feng M."/>
            <person name="Jian J."/>
            <person name="Zhang X."/>
            <person name="Luo G."/>
            <person name="Jiang Y."/>
            <person name="Liu J."/>
            <person name="Wang Z."/>
            <person name="Sha Y."/>
            <person name="Zhang B."/>
            <person name="Wu H."/>
            <person name="Tang D."/>
            <person name="Shen Q."/>
            <person name="Xue P."/>
            <person name="Zou S."/>
            <person name="Wang X."/>
            <person name="Liu X."/>
            <person name="Wang F."/>
            <person name="Yang Y."/>
            <person name="An X."/>
            <person name="Dong Z."/>
            <person name="Zhang K."/>
            <person name="Zhang X."/>
            <person name="Luo M.C."/>
            <person name="Dvorak J."/>
            <person name="Tong Y."/>
            <person name="Wang J."/>
            <person name="Yang H."/>
            <person name="Li Z."/>
            <person name="Wang D."/>
            <person name="Zhang A."/>
            <person name="Wang J."/>
        </authorList>
    </citation>
    <scope>NUCLEOTIDE SEQUENCE</scope>
</reference>
<name>M7Z7J4_TRIUA</name>
<feature type="compositionally biased region" description="Basic and acidic residues" evidence="1">
    <location>
        <begin position="157"/>
        <end position="167"/>
    </location>
</feature>
<evidence type="ECO:0000256" key="1">
    <source>
        <dbReference type="SAM" id="MobiDB-lite"/>
    </source>
</evidence>
<dbReference type="EMBL" id="KD123724">
    <property type="protein sequence ID" value="EMS59158.1"/>
    <property type="molecule type" value="Genomic_DNA"/>
</dbReference>
<accession>M7Z7J4</accession>